<proteinExistence type="predicted"/>
<dbReference type="GeneID" id="93193739"/>
<dbReference type="AlphaFoldDB" id="A0AAP1VCW6"/>
<evidence type="ECO:0000313" key="5">
    <source>
        <dbReference type="Proteomes" id="UP000664048"/>
    </source>
</evidence>
<dbReference type="EMBL" id="CP090640">
    <property type="protein sequence ID" value="WFN18383.1"/>
    <property type="molecule type" value="Genomic_DNA"/>
</dbReference>
<dbReference type="Proteomes" id="UP000664048">
    <property type="component" value="Unassembled WGS sequence"/>
</dbReference>
<dbReference type="RefSeq" id="WP_046544042.1">
    <property type="nucleotide sequence ID" value="NZ_AP018358.1"/>
</dbReference>
<gene>
    <name evidence="2" type="ORF">J4M89_40800</name>
    <name evidence="1" type="ORF">JIN94_40685</name>
    <name evidence="3" type="ORF">LXE91_04930</name>
</gene>
<dbReference type="Proteomes" id="UP001220209">
    <property type="component" value="Chromosome 1"/>
</dbReference>
<protein>
    <submittedName>
        <fullName evidence="1">Uncharacterized protein</fullName>
    </submittedName>
</protein>
<evidence type="ECO:0000313" key="4">
    <source>
        <dbReference type="Proteomes" id="UP000611459"/>
    </source>
</evidence>
<evidence type="ECO:0000313" key="1">
    <source>
        <dbReference type="EMBL" id="MBK1936200.1"/>
    </source>
</evidence>
<accession>A0AAP1VCW6</accession>
<evidence type="ECO:0000313" key="6">
    <source>
        <dbReference type="Proteomes" id="UP001220209"/>
    </source>
</evidence>
<sequence length="338" mass="36440">MQQVDTVMGAVHRERLSVRTDGGSCPMPAWADWLIWLGAWLRSQAALSGRRVTVVLLPTRRLAAAFVGLGAMLAASRLHDDILDWEALQALPVGTLVHWRDLKGKNGRAVSYSGTVDGICDIDGNQFLAIVGQTPAKSKGVTYRLSRASALRYGVTRGAVTKRGEDTLARAASLMKNIVDASSTTWIRSPMADSTVITERSSFLADLDGVLLETDNVPAVSLRETLVLTDSEGRHGKLRLIPVRGLDSDDVLQGVTILDGARATSRLGQVSARSTVVLLDHADFDEEVANVLNRFLAYSVDEGIHVGEGVNPVIEPPTSINSFIFALPEGKDIFDGEI</sequence>
<name>A0AAP1VCW6_9BURK</name>
<dbReference type="Proteomes" id="UP000611459">
    <property type="component" value="Unassembled WGS sequence"/>
</dbReference>
<reference evidence="3 6" key="3">
    <citation type="submission" date="2021-12" db="EMBL/GenBank/DDBJ databases">
        <title>Genomic and phenotypic characterization of three Burkholderia contaminans isolates recovered from different sources.</title>
        <authorList>
            <person name="Lopez De Volder A."/>
            <person name="Fan Y."/>
            <person name="Nunvar J."/>
            <person name="Herrera T."/>
            <person name="Timp W."/>
            <person name="Degrossi J."/>
        </authorList>
    </citation>
    <scope>NUCLEOTIDE SEQUENCE [LARGE SCALE GENOMIC DNA]</scope>
    <source>
        <strain evidence="3 6">LMG 23361</strain>
    </source>
</reference>
<reference evidence="2 5" key="2">
    <citation type="submission" date="2021-03" db="EMBL/GenBank/DDBJ databases">
        <title>Clinical course, treatment and visual outcome of an outbreak of Burkholderia contaminans endophthalmitis following cataract surgery.</title>
        <authorList>
            <person name="Lind C."/>
            <person name="Olsen K."/>
            <person name="Angelsen N.K."/>
            <person name="Krefting E.A."/>
            <person name="Fossen K."/>
            <person name="Gravningen K."/>
            <person name="Depoorter E."/>
            <person name="Vandamme P."/>
            <person name="Bertelsen G."/>
        </authorList>
    </citation>
    <scope>NUCLEOTIDE SEQUENCE [LARGE SCALE GENOMIC DNA]</scope>
    <source>
        <strain evidence="2 5">51242556</strain>
    </source>
</reference>
<dbReference type="EMBL" id="JAENIB010000053">
    <property type="protein sequence ID" value="MBK1936200.1"/>
    <property type="molecule type" value="Genomic_DNA"/>
</dbReference>
<evidence type="ECO:0000313" key="3">
    <source>
        <dbReference type="EMBL" id="WFN18383.1"/>
    </source>
</evidence>
<evidence type="ECO:0000313" key="2">
    <source>
        <dbReference type="EMBL" id="MBO1835725.1"/>
    </source>
</evidence>
<reference evidence="1" key="1">
    <citation type="submission" date="2021-01" db="EMBL/GenBank/DDBJ databases">
        <title>Outbreak of Burkholderia contaminns endophthalmitis traced to a clinical ventilation system.</title>
        <authorList>
            <person name="Lipuma J."/>
            <person name="Spilker T."/>
            <person name="Kratholm J."/>
        </authorList>
    </citation>
    <scope>NUCLEOTIDE SEQUENCE</scope>
    <source>
        <strain evidence="1">HI4954</strain>
    </source>
</reference>
<organism evidence="1 4">
    <name type="scientific">Burkholderia contaminans</name>
    <dbReference type="NCBI Taxonomy" id="488447"/>
    <lineage>
        <taxon>Bacteria</taxon>
        <taxon>Pseudomonadati</taxon>
        <taxon>Pseudomonadota</taxon>
        <taxon>Betaproteobacteria</taxon>
        <taxon>Burkholderiales</taxon>
        <taxon>Burkholderiaceae</taxon>
        <taxon>Burkholderia</taxon>
        <taxon>Burkholderia cepacia complex</taxon>
    </lineage>
</organism>
<keyword evidence="5" id="KW-1185">Reference proteome</keyword>
<dbReference type="EMBL" id="JAGEMX010000042">
    <property type="protein sequence ID" value="MBO1835725.1"/>
    <property type="molecule type" value="Genomic_DNA"/>
</dbReference>